<dbReference type="CDD" id="cd00130">
    <property type="entry name" value="PAS"/>
    <property type="match status" value="1"/>
</dbReference>
<dbReference type="SUPFAM" id="SSF55073">
    <property type="entry name" value="Nucleotide cyclase"/>
    <property type="match status" value="1"/>
</dbReference>
<dbReference type="PANTHER" id="PTHR44757">
    <property type="entry name" value="DIGUANYLATE CYCLASE DGCP"/>
    <property type="match status" value="1"/>
</dbReference>
<dbReference type="InterPro" id="IPR043128">
    <property type="entry name" value="Rev_trsase/Diguanyl_cyclase"/>
</dbReference>
<dbReference type="SUPFAM" id="SSF52172">
    <property type="entry name" value="CheY-like"/>
    <property type="match status" value="1"/>
</dbReference>
<evidence type="ECO:0000259" key="3">
    <source>
        <dbReference type="PROSITE" id="PS50112"/>
    </source>
</evidence>
<organism evidence="6 7">
    <name type="scientific">Pseudoduganella ginsengisoli</name>
    <dbReference type="NCBI Taxonomy" id="1462440"/>
    <lineage>
        <taxon>Bacteria</taxon>
        <taxon>Pseudomonadati</taxon>
        <taxon>Pseudomonadota</taxon>
        <taxon>Betaproteobacteria</taxon>
        <taxon>Burkholderiales</taxon>
        <taxon>Oxalobacteraceae</taxon>
        <taxon>Telluria group</taxon>
        <taxon>Pseudoduganella</taxon>
    </lineage>
</organism>
<dbReference type="CDD" id="cd01948">
    <property type="entry name" value="EAL"/>
    <property type="match status" value="1"/>
</dbReference>
<dbReference type="GO" id="GO:0000160">
    <property type="term" value="P:phosphorelay signal transduction system"/>
    <property type="evidence" value="ECO:0007669"/>
    <property type="project" value="InterPro"/>
</dbReference>
<feature type="domain" description="Response regulatory" evidence="2">
    <location>
        <begin position="20"/>
        <end position="136"/>
    </location>
</feature>
<feature type="domain" description="GGDEF" evidence="5">
    <location>
        <begin position="338"/>
        <end position="473"/>
    </location>
</feature>
<dbReference type="PROSITE" id="PS50883">
    <property type="entry name" value="EAL"/>
    <property type="match status" value="1"/>
</dbReference>
<feature type="modified residue" description="4-aspartylphosphate" evidence="1">
    <location>
        <position position="69"/>
    </location>
</feature>
<dbReference type="SMART" id="SM00091">
    <property type="entry name" value="PAS"/>
    <property type="match status" value="1"/>
</dbReference>
<dbReference type="Gene3D" id="3.30.450.20">
    <property type="entry name" value="PAS domain"/>
    <property type="match status" value="1"/>
</dbReference>
<evidence type="ECO:0000259" key="2">
    <source>
        <dbReference type="PROSITE" id="PS50110"/>
    </source>
</evidence>
<dbReference type="InterPro" id="IPR052155">
    <property type="entry name" value="Biofilm_reg_signaling"/>
</dbReference>
<dbReference type="SMART" id="SM00267">
    <property type="entry name" value="GGDEF"/>
    <property type="match status" value="1"/>
</dbReference>
<reference evidence="6 7" key="1">
    <citation type="submission" date="2019-11" db="EMBL/GenBank/DDBJ databases">
        <title>Type strains purchased from KCTC, JCM and DSMZ.</title>
        <authorList>
            <person name="Lu H."/>
        </authorList>
    </citation>
    <scope>NUCLEOTIDE SEQUENCE [LARGE SCALE GENOMIC DNA]</scope>
    <source>
        <strain evidence="6 7">KCTC 42409</strain>
    </source>
</reference>
<feature type="domain" description="PAS" evidence="3">
    <location>
        <begin position="183"/>
        <end position="228"/>
    </location>
</feature>
<dbReference type="InterPro" id="IPR035919">
    <property type="entry name" value="EAL_sf"/>
</dbReference>
<dbReference type="AlphaFoldDB" id="A0A6L6Q235"/>
<evidence type="ECO:0000259" key="4">
    <source>
        <dbReference type="PROSITE" id="PS50883"/>
    </source>
</evidence>
<dbReference type="PROSITE" id="PS50110">
    <property type="entry name" value="RESPONSE_REGULATORY"/>
    <property type="match status" value="1"/>
</dbReference>
<dbReference type="Pfam" id="PF00072">
    <property type="entry name" value="Response_reg"/>
    <property type="match status" value="1"/>
</dbReference>
<protein>
    <submittedName>
        <fullName evidence="6">EAL domain-containing protein</fullName>
    </submittedName>
</protein>
<dbReference type="CDD" id="cd19920">
    <property type="entry name" value="REC_PA4781-like"/>
    <property type="match status" value="1"/>
</dbReference>
<dbReference type="InterPro" id="IPR000014">
    <property type="entry name" value="PAS"/>
</dbReference>
<gene>
    <name evidence="6" type="ORF">GM668_17525</name>
</gene>
<dbReference type="EMBL" id="WNLA01000012">
    <property type="protein sequence ID" value="MTW03887.1"/>
    <property type="molecule type" value="Genomic_DNA"/>
</dbReference>
<dbReference type="SMART" id="SM00052">
    <property type="entry name" value="EAL"/>
    <property type="match status" value="1"/>
</dbReference>
<feature type="domain" description="EAL" evidence="4">
    <location>
        <begin position="482"/>
        <end position="736"/>
    </location>
</feature>
<dbReference type="Proteomes" id="UP000484015">
    <property type="component" value="Unassembled WGS sequence"/>
</dbReference>
<dbReference type="InterPro" id="IPR000160">
    <property type="entry name" value="GGDEF_dom"/>
</dbReference>
<dbReference type="InterPro" id="IPR001789">
    <property type="entry name" value="Sig_transdc_resp-reg_receiver"/>
</dbReference>
<accession>A0A6L6Q235</accession>
<evidence type="ECO:0000256" key="1">
    <source>
        <dbReference type="PROSITE-ProRule" id="PRU00169"/>
    </source>
</evidence>
<dbReference type="PANTHER" id="PTHR44757:SF2">
    <property type="entry name" value="BIOFILM ARCHITECTURE MAINTENANCE PROTEIN MBAA"/>
    <property type="match status" value="1"/>
</dbReference>
<dbReference type="SMART" id="SM00448">
    <property type="entry name" value="REC"/>
    <property type="match status" value="1"/>
</dbReference>
<dbReference type="InterPro" id="IPR001633">
    <property type="entry name" value="EAL_dom"/>
</dbReference>
<dbReference type="InterPro" id="IPR035965">
    <property type="entry name" value="PAS-like_dom_sf"/>
</dbReference>
<evidence type="ECO:0000313" key="7">
    <source>
        <dbReference type="Proteomes" id="UP000484015"/>
    </source>
</evidence>
<dbReference type="CDD" id="cd01949">
    <property type="entry name" value="GGDEF"/>
    <property type="match status" value="1"/>
</dbReference>
<evidence type="ECO:0000259" key="5">
    <source>
        <dbReference type="PROSITE" id="PS50887"/>
    </source>
</evidence>
<keyword evidence="1" id="KW-0597">Phosphoprotein</keyword>
<dbReference type="NCBIfam" id="TIGR00254">
    <property type="entry name" value="GGDEF"/>
    <property type="match status" value="1"/>
</dbReference>
<dbReference type="Gene3D" id="3.20.20.450">
    <property type="entry name" value="EAL domain"/>
    <property type="match status" value="1"/>
</dbReference>
<keyword evidence="7" id="KW-1185">Reference proteome</keyword>
<dbReference type="InterPro" id="IPR011006">
    <property type="entry name" value="CheY-like_superfamily"/>
</dbReference>
<dbReference type="Gene3D" id="3.40.50.2300">
    <property type="match status" value="1"/>
</dbReference>
<dbReference type="SUPFAM" id="SSF55785">
    <property type="entry name" value="PYP-like sensor domain (PAS domain)"/>
    <property type="match status" value="1"/>
</dbReference>
<proteinExistence type="predicted"/>
<dbReference type="PROSITE" id="PS50887">
    <property type="entry name" value="GGDEF"/>
    <property type="match status" value="1"/>
</dbReference>
<dbReference type="PROSITE" id="PS50112">
    <property type="entry name" value="PAS"/>
    <property type="match status" value="1"/>
</dbReference>
<dbReference type="RefSeq" id="WP_155440243.1">
    <property type="nucleotide sequence ID" value="NZ_WNLA01000012.1"/>
</dbReference>
<evidence type="ECO:0000313" key="6">
    <source>
        <dbReference type="EMBL" id="MTW03887.1"/>
    </source>
</evidence>
<dbReference type="SUPFAM" id="SSF141868">
    <property type="entry name" value="EAL domain-like"/>
    <property type="match status" value="1"/>
</dbReference>
<dbReference type="FunFam" id="3.20.20.450:FF:000001">
    <property type="entry name" value="Cyclic di-GMP phosphodiesterase yahA"/>
    <property type="match status" value="1"/>
</dbReference>
<dbReference type="Pfam" id="PF00990">
    <property type="entry name" value="GGDEF"/>
    <property type="match status" value="1"/>
</dbReference>
<sequence length="743" mass="80053">MRQEQATGQATAKAGVGKGEVLIVEDTAASLKLLSDLLTGAGYYVRQAPNGELALWTAQSRPPELILLDVRMPGMDGYEVCRRLKAMPELQDVPVIFLSAQHDTDDKLRGFSLGGVDFIAKPFQAEEILARTDAQVRLRRAQQALAMERASLEQHVMQRTAELAAVAMSLEAEVKRRRANEDALKLASQVFAATRDAIAITDANGVMVAVNPAFTRITGYPSAEAVGQPVAMLRTAQAADAYASMQQAITACGHWSGEMTAHRKGGGMYTGLLSVSSVQSDDGAAENYIFAFIDMTERKAEQHLIDFLSYHDALTGLPNRVQARSRFDELLAACGRDQCVAVLCLDLDRFKSVNDTCGAAIGDEALRVVGRLLRACVQDGGGDMVSRQGGDEFLIMVADDLQCSATTAIAENIVAGLRRDLQIEGHTVALTTSIGIATAPADGATLDGVLQHAEMALIRAKELGRDNYAFFTEGMDADSRHRLALQSQLRGAVARGEFCVHYQPKVSLQTGELVGAEALLRWHNAALGHVSPAHFIPVAEEYGLINAIGVWVLDTVCGQIRAWRDQGLGDVRVAVNLSASQFAHADTVPLVEQTLRRHGVPASCLNIEITEGSVMGDPDKSVDALHRLKAIGVGISLDDFGTGYSSLAYLKRFPIDVLKIDKSFVDDVAHAASDAAIALSVISLAHNLNMRVVAEGVETPEQARFLASHGCDAMQGYLYSRPLTVDGFTALLRHPRTLQLNQE</sequence>
<dbReference type="Gene3D" id="3.30.70.270">
    <property type="match status" value="1"/>
</dbReference>
<comment type="caution">
    <text evidence="6">The sequence shown here is derived from an EMBL/GenBank/DDBJ whole genome shotgun (WGS) entry which is preliminary data.</text>
</comment>
<dbReference type="Pfam" id="PF00563">
    <property type="entry name" value="EAL"/>
    <property type="match status" value="1"/>
</dbReference>
<dbReference type="InterPro" id="IPR029787">
    <property type="entry name" value="Nucleotide_cyclase"/>
</dbReference>
<dbReference type="OrthoDB" id="9813903at2"/>
<dbReference type="Pfam" id="PF13426">
    <property type="entry name" value="PAS_9"/>
    <property type="match status" value="1"/>
</dbReference>
<name>A0A6L6Q235_9BURK</name>
<dbReference type="NCBIfam" id="TIGR00229">
    <property type="entry name" value="sensory_box"/>
    <property type="match status" value="1"/>
</dbReference>